<dbReference type="AlphaFoldDB" id="A0AAE0UDC7"/>
<sequence>MAIPSLRRALILAAAAALPLSQLVAGQTIQTEDGVVLEANEKTVAPAVEVVAESDAPEALILTDDVIANLTDLNLSNITFFAFPEEDGTSEIQKRTLFGSNGCKTAPGDFLWPNRLTWKVFDLLTGGALIETVPIGAVCYPNSGVYNAAKCQQVLANWTSSDLHSADPTSIMSPMFQGETCMPQNGNSSTCTVGGFPVYAVKATNVAQIQLAVNFARNLNLRLVVKNTGHDFLGKSTGYGALSIWTHNLKKLEYIKSIKTPSYSGPAFKIGAGIQVKELYAAAKKYGVTAIGGDCHDVGVAGGFTAGGGHSPMSSIAGLGSDQVLSIDVVLPNGRFVTADETRNTDLFWALRGGGGATFGVVTGMTVKVWPKTNVSGMTFTVVSGNDTALPNDVFWEGMYAYWRRFPEYAKVGTQGYSQIFPSGTGGFIFLMVPFWVPGMSLSSFKSLVQPLLDEWTKIGFNAGFVPGVGEPKFFEYDNYYDAWIANFPAEAVGTTAIRTASRLFPAKNWEDEETLQGMMNNVRDVVEDGSALIQYNFQVKAPAGTPDSAANTHWRDALWFGIFGRSWDPTLPKQEVEAVNRKITEDWMGRLRVYGPGAYLNEGDVMEPGFGEAYFGENYERLRKIKKEVDPTGLFWAPTAVGSEEWEVEGQESWLVLQTGRLCRRAAC</sequence>
<comment type="caution">
    <text evidence="8">The sequence shown here is derived from an EMBL/GenBank/DDBJ whole genome shotgun (WGS) entry which is preliminary data.</text>
</comment>
<dbReference type="InterPro" id="IPR016166">
    <property type="entry name" value="FAD-bd_PCMH"/>
</dbReference>
<protein>
    <recommendedName>
        <fullName evidence="7">FAD-binding PCMH-type domain-containing protein</fullName>
    </recommendedName>
</protein>
<reference evidence="8" key="1">
    <citation type="journal article" date="2023" name="Mol. Phylogenet. Evol.">
        <title>Genome-scale phylogeny and comparative genomics of the fungal order Sordariales.</title>
        <authorList>
            <person name="Hensen N."/>
            <person name="Bonometti L."/>
            <person name="Westerberg I."/>
            <person name="Brannstrom I.O."/>
            <person name="Guillou S."/>
            <person name="Cros-Aarteil S."/>
            <person name="Calhoun S."/>
            <person name="Haridas S."/>
            <person name="Kuo A."/>
            <person name="Mondo S."/>
            <person name="Pangilinan J."/>
            <person name="Riley R."/>
            <person name="LaButti K."/>
            <person name="Andreopoulos B."/>
            <person name="Lipzen A."/>
            <person name="Chen C."/>
            <person name="Yan M."/>
            <person name="Daum C."/>
            <person name="Ng V."/>
            <person name="Clum A."/>
            <person name="Steindorff A."/>
            <person name="Ohm R.A."/>
            <person name="Martin F."/>
            <person name="Silar P."/>
            <person name="Natvig D.O."/>
            <person name="Lalanne C."/>
            <person name="Gautier V."/>
            <person name="Ament-Velasquez S.L."/>
            <person name="Kruys A."/>
            <person name="Hutchinson M.I."/>
            <person name="Powell A.J."/>
            <person name="Barry K."/>
            <person name="Miller A.N."/>
            <person name="Grigoriev I.V."/>
            <person name="Debuchy R."/>
            <person name="Gladieux P."/>
            <person name="Hiltunen Thoren M."/>
            <person name="Johannesson H."/>
        </authorList>
    </citation>
    <scope>NUCLEOTIDE SEQUENCE</scope>
    <source>
        <strain evidence="8">FGSC 1904</strain>
    </source>
</reference>
<dbReference type="Gene3D" id="3.30.465.10">
    <property type="match status" value="2"/>
</dbReference>
<dbReference type="InterPro" id="IPR016169">
    <property type="entry name" value="FAD-bd_PCMH_sub2"/>
</dbReference>
<evidence type="ECO:0000256" key="2">
    <source>
        <dbReference type="ARBA" id="ARBA00005466"/>
    </source>
</evidence>
<name>A0AAE0UDC7_SORBR</name>
<keyword evidence="9" id="KW-1185">Reference proteome</keyword>
<dbReference type="EMBL" id="JAUTDP010000004">
    <property type="protein sequence ID" value="KAK3399625.1"/>
    <property type="molecule type" value="Genomic_DNA"/>
</dbReference>
<dbReference type="PROSITE" id="PS51387">
    <property type="entry name" value="FAD_PCMH"/>
    <property type="match status" value="1"/>
</dbReference>
<dbReference type="InterPro" id="IPR036318">
    <property type="entry name" value="FAD-bd_PCMH-like_sf"/>
</dbReference>
<feature type="signal peptide" evidence="6">
    <location>
        <begin position="1"/>
        <end position="26"/>
    </location>
</feature>
<gene>
    <name evidence="8" type="ORF">B0T20DRAFT_166317</name>
</gene>
<keyword evidence="5" id="KW-0560">Oxidoreductase</keyword>
<dbReference type="GO" id="GO:0016491">
    <property type="term" value="F:oxidoreductase activity"/>
    <property type="evidence" value="ECO:0007669"/>
    <property type="project" value="UniProtKB-KW"/>
</dbReference>
<comment type="cofactor">
    <cofactor evidence="1">
        <name>FAD</name>
        <dbReference type="ChEBI" id="CHEBI:57692"/>
    </cofactor>
</comment>
<evidence type="ECO:0000256" key="3">
    <source>
        <dbReference type="ARBA" id="ARBA00022630"/>
    </source>
</evidence>
<dbReference type="InterPro" id="IPR012951">
    <property type="entry name" value="BBE"/>
</dbReference>
<dbReference type="InterPro" id="IPR050416">
    <property type="entry name" value="FAD-linked_Oxidoreductase"/>
</dbReference>
<comment type="similarity">
    <text evidence="2">Belongs to the oxygen-dependent FAD-linked oxidoreductase family.</text>
</comment>
<dbReference type="Proteomes" id="UP001281003">
    <property type="component" value="Unassembled WGS sequence"/>
</dbReference>
<dbReference type="SUPFAM" id="SSF56176">
    <property type="entry name" value="FAD-binding/transporter-associated domain-like"/>
    <property type="match status" value="1"/>
</dbReference>
<proteinExistence type="inferred from homology"/>
<dbReference type="GO" id="GO:0071949">
    <property type="term" value="F:FAD binding"/>
    <property type="evidence" value="ECO:0007669"/>
    <property type="project" value="InterPro"/>
</dbReference>
<dbReference type="InterPro" id="IPR006094">
    <property type="entry name" value="Oxid_FAD_bind_N"/>
</dbReference>
<dbReference type="PANTHER" id="PTHR42973">
    <property type="entry name" value="BINDING OXIDOREDUCTASE, PUTATIVE (AFU_ORTHOLOGUE AFUA_1G17690)-RELATED"/>
    <property type="match status" value="1"/>
</dbReference>
<dbReference type="PANTHER" id="PTHR42973:SF39">
    <property type="entry name" value="FAD-BINDING PCMH-TYPE DOMAIN-CONTAINING PROTEIN"/>
    <property type="match status" value="1"/>
</dbReference>
<evidence type="ECO:0000256" key="5">
    <source>
        <dbReference type="ARBA" id="ARBA00023002"/>
    </source>
</evidence>
<accession>A0AAE0UDC7</accession>
<evidence type="ECO:0000256" key="4">
    <source>
        <dbReference type="ARBA" id="ARBA00022827"/>
    </source>
</evidence>
<keyword evidence="4" id="KW-0274">FAD</keyword>
<keyword evidence="6" id="KW-0732">Signal</keyword>
<evidence type="ECO:0000256" key="6">
    <source>
        <dbReference type="SAM" id="SignalP"/>
    </source>
</evidence>
<evidence type="ECO:0000313" key="9">
    <source>
        <dbReference type="Proteomes" id="UP001281003"/>
    </source>
</evidence>
<evidence type="ECO:0000313" key="8">
    <source>
        <dbReference type="EMBL" id="KAK3399625.1"/>
    </source>
</evidence>
<feature type="domain" description="FAD-binding PCMH-type" evidence="7">
    <location>
        <begin position="193"/>
        <end position="372"/>
    </location>
</feature>
<evidence type="ECO:0000256" key="1">
    <source>
        <dbReference type="ARBA" id="ARBA00001974"/>
    </source>
</evidence>
<keyword evidence="3" id="KW-0285">Flavoprotein</keyword>
<dbReference type="Gene3D" id="3.40.462.20">
    <property type="match status" value="1"/>
</dbReference>
<dbReference type="Pfam" id="PF08031">
    <property type="entry name" value="BBE"/>
    <property type="match status" value="1"/>
</dbReference>
<dbReference type="Pfam" id="PF01565">
    <property type="entry name" value="FAD_binding_4"/>
    <property type="match status" value="1"/>
</dbReference>
<evidence type="ECO:0000259" key="7">
    <source>
        <dbReference type="PROSITE" id="PS51387"/>
    </source>
</evidence>
<organism evidence="8 9">
    <name type="scientific">Sordaria brevicollis</name>
    <dbReference type="NCBI Taxonomy" id="83679"/>
    <lineage>
        <taxon>Eukaryota</taxon>
        <taxon>Fungi</taxon>
        <taxon>Dikarya</taxon>
        <taxon>Ascomycota</taxon>
        <taxon>Pezizomycotina</taxon>
        <taxon>Sordariomycetes</taxon>
        <taxon>Sordariomycetidae</taxon>
        <taxon>Sordariales</taxon>
        <taxon>Sordariaceae</taxon>
        <taxon>Sordaria</taxon>
    </lineage>
</organism>
<feature type="chain" id="PRO_5042087655" description="FAD-binding PCMH-type domain-containing protein" evidence="6">
    <location>
        <begin position="27"/>
        <end position="669"/>
    </location>
</feature>
<reference evidence="8" key="2">
    <citation type="submission" date="2023-07" db="EMBL/GenBank/DDBJ databases">
        <authorList>
            <consortium name="Lawrence Berkeley National Laboratory"/>
            <person name="Haridas S."/>
            <person name="Hensen N."/>
            <person name="Bonometti L."/>
            <person name="Westerberg I."/>
            <person name="Brannstrom I.O."/>
            <person name="Guillou S."/>
            <person name="Cros-Aarteil S."/>
            <person name="Calhoun S."/>
            <person name="Kuo A."/>
            <person name="Mondo S."/>
            <person name="Pangilinan J."/>
            <person name="Riley R."/>
            <person name="LaButti K."/>
            <person name="Andreopoulos B."/>
            <person name="Lipzen A."/>
            <person name="Chen C."/>
            <person name="Yanf M."/>
            <person name="Daum C."/>
            <person name="Ng V."/>
            <person name="Clum A."/>
            <person name="Steindorff A."/>
            <person name="Ohm R."/>
            <person name="Martin F."/>
            <person name="Silar P."/>
            <person name="Natvig D."/>
            <person name="Lalanne C."/>
            <person name="Gautier V."/>
            <person name="Ament-velasquez S.L."/>
            <person name="Kruys A."/>
            <person name="Hutchinson M.I."/>
            <person name="Powell A.J."/>
            <person name="Barry K."/>
            <person name="Miller A.N."/>
            <person name="Grigoriev I.V."/>
            <person name="Debuchy R."/>
            <person name="Gladieux P."/>
            <person name="Thoren M.H."/>
            <person name="Johannesson H."/>
        </authorList>
    </citation>
    <scope>NUCLEOTIDE SEQUENCE</scope>
    <source>
        <strain evidence="8">FGSC 1904</strain>
    </source>
</reference>